<dbReference type="InterPro" id="IPR045016">
    <property type="entry name" value="NhaD-like"/>
</dbReference>
<dbReference type="Proteomes" id="UP001548189">
    <property type="component" value="Unassembled WGS sequence"/>
</dbReference>
<sequence length="407" mass="44625">MTTAIILVACLALLSIAFEEVIHINKAKTTLFFGCFSWLFLFIAHHGEAEQINTALNENLLDIASLWLFLVATMTFVAYLNGRGLISTIVSKVMPGKLSLKGLTILIALLGVLLSMLCDNITATLVLIGIIQSFKLTTAERVRLCVLAVFAINSGGVVLITGDVTTLMIFSSGYLSIEQLLGLIIPAFAGVFTLMLLMLMYQSRTIEAEHESGEVYRIDIFISVLFFTTIVSTMILSVMFAIPPVLTFLSGLSVMFMTGAYVNKYRYEVHLLEYVREIQFDTLMFFLGILLIVGALKEVGVLIWVTEFYLLLSPEISSFIMGVLSSLLDNVPLTAALLKAQPELTSNQWLGLAYGVGVGGSMLVIGSAAGIVAMSRVKELSFFQYARYLPHLFVAYAAGYLVTIYSL</sequence>
<accession>A0ABV2BXZ5</accession>
<dbReference type="EMBL" id="JBEVCJ010000028">
    <property type="protein sequence ID" value="MET1256795.1"/>
    <property type="molecule type" value="Genomic_DNA"/>
</dbReference>
<dbReference type="PANTHER" id="PTHR43269">
    <property type="entry name" value="SODIUM/PROTON ANTIPORTER 1-RELATED"/>
    <property type="match status" value="1"/>
</dbReference>
<dbReference type="Pfam" id="PF03600">
    <property type="entry name" value="CitMHS"/>
    <property type="match status" value="1"/>
</dbReference>
<protein>
    <submittedName>
        <fullName evidence="1">Sodium:proton antiporter NhaD</fullName>
    </submittedName>
</protein>
<comment type="caution">
    <text evidence="1">The sequence shown here is derived from an EMBL/GenBank/DDBJ whole genome shotgun (WGS) entry which is preliminary data.</text>
</comment>
<evidence type="ECO:0000313" key="2">
    <source>
        <dbReference type="Proteomes" id="UP001548189"/>
    </source>
</evidence>
<dbReference type="InterPro" id="IPR004680">
    <property type="entry name" value="Cit_transptr-like_dom"/>
</dbReference>
<reference evidence="1 2" key="1">
    <citation type="submission" date="2024-06" db="EMBL/GenBank/DDBJ databases">
        <authorList>
            <person name="Li F."/>
        </authorList>
    </citation>
    <scope>NUCLEOTIDE SEQUENCE [LARGE SCALE GENOMIC DNA]</scope>
    <source>
        <strain evidence="1 2">GXAS 311</strain>
    </source>
</reference>
<dbReference type="NCBIfam" id="NF038006">
    <property type="entry name" value="NhaD_1"/>
    <property type="match status" value="1"/>
</dbReference>
<organism evidence="1 2">
    <name type="scientific">Aliikangiella maris</name>
    <dbReference type="NCBI Taxonomy" id="3162458"/>
    <lineage>
        <taxon>Bacteria</taxon>
        <taxon>Pseudomonadati</taxon>
        <taxon>Pseudomonadota</taxon>
        <taxon>Gammaproteobacteria</taxon>
        <taxon>Oceanospirillales</taxon>
        <taxon>Pleioneaceae</taxon>
        <taxon>Aliikangiella</taxon>
    </lineage>
</organism>
<evidence type="ECO:0000313" key="1">
    <source>
        <dbReference type="EMBL" id="MET1256795.1"/>
    </source>
</evidence>
<gene>
    <name evidence="1" type="primary">nhaD</name>
    <name evidence="1" type="ORF">ABVT43_16760</name>
</gene>
<name>A0ABV2BXZ5_9GAMM</name>
<proteinExistence type="predicted"/>
<keyword evidence="2" id="KW-1185">Reference proteome</keyword>
<dbReference type="PANTHER" id="PTHR43269:SF2">
    <property type="entry name" value="SODIUM_PROTON ANTIPORTER 1-RELATED"/>
    <property type="match status" value="1"/>
</dbReference>